<evidence type="ECO:0000256" key="4">
    <source>
        <dbReference type="ARBA" id="ARBA00022605"/>
    </source>
</evidence>
<dbReference type="RefSeq" id="WP_369226554.1">
    <property type="nucleotide sequence ID" value="NZ_CP163441.1"/>
</dbReference>
<feature type="domain" description="Argininosuccinate lyase C-terminal" evidence="9">
    <location>
        <begin position="370"/>
        <end position="400"/>
    </location>
</feature>
<keyword evidence="5 10" id="KW-0456">Lyase</keyword>
<comment type="pathway">
    <text evidence="1">Amino-acid biosynthesis; L-arginine biosynthesis; L-arginine from L-ornithine and carbamoyl phosphate: step 3/3.</text>
</comment>
<evidence type="ECO:0000256" key="5">
    <source>
        <dbReference type="ARBA" id="ARBA00023239"/>
    </source>
</evidence>
<dbReference type="AlphaFoldDB" id="A0AB39QYM5"/>
<evidence type="ECO:0000256" key="7">
    <source>
        <dbReference type="SAM" id="MobiDB-lite"/>
    </source>
</evidence>
<evidence type="ECO:0000256" key="3">
    <source>
        <dbReference type="ARBA" id="ARBA00022571"/>
    </source>
</evidence>
<evidence type="ECO:0000256" key="6">
    <source>
        <dbReference type="NCBIfam" id="TIGR00838"/>
    </source>
</evidence>
<dbReference type="Gene3D" id="1.10.40.30">
    <property type="entry name" value="Fumarase/aspartase (C-terminal domain)"/>
    <property type="match status" value="1"/>
</dbReference>
<evidence type="ECO:0000259" key="9">
    <source>
        <dbReference type="Pfam" id="PF14698"/>
    </source>
</evidence>
<dbReference type="InterPro" id="IPR009049">
    <property type="entry name" value="Argininosuccinate_lyase"/>
</dbReference>
<dbReference type="PRINTS" id="PR00145">
    <property type="entry name" value="ARGSUCLYASE"/>
</dbReference>
<dbReference type="InterPro" id="IPR024083">
    <property type="entry name" value="Fumarase/histidase_N"/>
</dbReference>
<dbReference type="EMBL" id="CP163441">
    <property type="protein sequence ID" value="XDQ47657.1"/>
    <property type="molecule type" value="Genomic_DNA"/>
</dbReference>
<organism evidence="10">
    <name type="scientific">Streptomyces sp. R39</name>
    <dbReference type="NCBI Taxonomy" id="3238631"/>
    <lineage>
        <taxon>Bacteria</taxon>
        <taxon>Bacillati</taxon>
        <taxon>Actinomycetota</taxon>
        <taxon>Actinomycetes</taxon>
        <taxon>Kitasatosporales</taxon>
        <taxon>Streptomycetaceae</taxon>
        <taxon>Streptomyces</taxon>
    </lineage>
</organism>
<evidence type="ECO:0000256" key="2">
    <source>
        <dbReference type="ARBA" id="ARBA00012338"/>
    </source>
</evidence>
<keyword evidence="3" id="KW-0055">Arginine biosynthesis</keyword>
<reference evidence="10" key="1">
    <citation type="submission" date="2024-07" db="EMBL/GenBank/DDBJ databases">
        <authorList>
            <person name="Yu S.T."/>
        </authorList>
    </citation>
    <scope>NUCLEOTIDE SEQUENCE</scope>
    <source>
        <strain evidence="10">R39</strain>
    </source>
</reference>
<dbReference type="Gene3D" id="1.10.275.10">
    <property type="entry name" value="Fumarase/aspartase (N-terminal domain)"/>
    <property type="match status" value="1"/>
</dbReference>
<protein>
    <recommendedName>
        <fullName evidence="2 6">Argininosuccinate lyase</fullName>
        <ecNumber evidence="2 6">4.3.2.1</ecNumber>
    </recommendedName>
</protein>
<dbReference type="InterPro" id="IPR000362">
    <property type="entry name" value="Fumarate_lyase_fam"/>
</dbReference>
<dbReference type="GO" id="GO:0042450">
    <property type="term" value="P:L-arginine biosynthetic process via ornithine"/>
    <property type="evidence" value="ECO:0007669"/>
    <property type="project" value="UniProtKB-UniRule"/>
</dbReference>
<accession>A0AB39QYM5</accession>
<dbReference type="InterPro" id="IPR022761">
    <property type="entry name" value="Fumarate_lyase_N"/>
</dbReference>
<dbReference type="EC" id="4.3.2.1" evidence="2 6"/>
<keyword evidence="4" id="KW-0028">Amino-acid biosynthesis</keyword>
<dbReference type="Pfam" id="PF00206">
    <property type="entry name" value="Lyase_1"/>
    <property type="match status" value="1"/>
</dbReference>
<sequence length="508" mass="55011">MTDSGRLRTAASPEIRRMLLERRDPPRPAWKSELDRITHVDLAHVVMLAERRIVGAATASALLAAVTELRERDYAPLETRPAPRGLYLAYESHLIETLGEETGGVLQTGRSRNDLGVTCLQLALREPYRRLSEELAELGRVLLERAHEYREVLMPAYTHFQAAVPVTYGHYLLGLAQTFERDARALAQAGEGLERCPLGAGSIGGTTVPINPARTAELLGFGEQVRNSVDAIATRDTALRMLSAAVVLGVTLDRAALDLLMWSSAEFGLVTIPDGLVGSSSMMPQKRNAFVLEHVQGKSAAALGGLTAAASAMRGTPFTNSIAVGTEAMTHVMPALDATVDAVKILRLAYDGARPVPRAMAARATEGLTHATATAEWLVRQGVPFRRAHHQVGEAALAVVEGRADSLGAALDTHGQVVPDGESYDLRPQSVWWAAEFGGGPGPASFRRCHEPLTLRWEDHRTRLAKETARWHDADERLRDAVALVHGRTEQPPATAGPEPKDAFHDEP</sequence>
<feature type="region of interest" description="Disordered" evidence="7">
    <location>
        <begin position="486"/>
        <end position="508"/>
    </location>
</feature>
<dbReference type="GO" id="GO:0005829">
    <property type="term" value="C:cytosol"/>
    <property type="evidence" value="ECO:0007669"/>
    <property type="project" value="TreeGrafter"/>
</dbReference>
<dbReference type="GO" id="GO:0004056">
    <property type="term" value="F:argininosuccinate lyase activity"/>
    <property type="evidence" value="ECO:0007669"/>
    <property type="project" value="UniProtKB-UniRule"/>
</dbReference>
<dbReference type="Pfam" id="PF14698">
    <property type="entry name" value="ASL_C2"/>
    <property type="match status" value="1"/>
</dbReference>
<dbReference type="NCBIfam" id="TIGR00838">
    <property type="entry name" value="argH"/>
    <property type="match status" value="1"/>
</dbReference>
<feature type="compositionally biased region" description="Basic and acidic residues" evidence="7">
    <location>
        <begin position="499"/>
        <end position="508"/>
    </location>
</feature>
<dbReference type="Gene3D" id="1.20.200.10">
    <property type="entry name" value="Fumarase/aspartase (Central domain)"/>
    <property type="match status" value="1"/>
</dbReference>
<dbReference type="InterPro" id="IPR029419">
    <property type="entry name" value="Arg_succ_lyase_C"/>
</dbReference>
<evidence type="ECO:0000313" key="10">
    <source>
        <dbReference type="EMBL" id="XDQ47657.1"/>
    </source>
</evidence>
<dbReference type="PANTHER" id="PTHR43814:SF1">
    <property type="entry name" value="ARGININOSUCCINATE LYASE"/>
    <property type="match status" value="1"/>
</dbReference>
<feature type="domain" description="Fumarate lyase N-terminal" evidence="8">
    <location>
        <begin position="59"/>
        <end position="304"/>
    </location>
</feature>
<dbReference type="PRINTS" id="PR00149">
    <property type="entry name" value="FUMRATELYASE"/>
</dbReference>
<dbReference type="SUPFAM" id="SSF48557">
    <property type="entry name" value="L-aspartase-like"/>
    <property type="match status" value="1"/>
</dbReference>
<proteinExistence type="predicted"/>
<gene>
    <name evidence="10" type="primary">argH</name>
    <name evidence="10" type="ORF">AB5J52_38240</name>
</gene>
<evidence type="ECO:0000259" key="8">
    <source>
        <dbReference type="Pfam" id="PF00206"/>
    </source>
</evidence>
<evidence type="ECO:0000256" key="1">
    <source>
        <dbReference type="ARBA" id="ARBA00004941"/>
    </source>
</evidence>
<dbReference type="PANTHER" id="PTHR43814">
    <property type="entry name" value="ARGININOSUCCINATE LYASE"/>
    <property type="match status" value="1"/>
</dbReference>
<name>A0AB39QYM5_9ACTN</name>
<dbReference type="InterPro" id="IPR008948">
    <property type="entry name" value="L-Aspartase-like"/>
</dbReference>